<keyword evidence="2" id="KW-0687">Ribonucleoprotein</keyword>
<name>B5W8A7_LIMMA</name>
<organism evidence="2 3">
    <name type="scientific">Limnospira maxima CS-328</name>
    <dbReference type="NCBI Taxonomy" id="513049"/>
    <lineage>
        <taxon>Bacteria</taxon>
        <taxon>Bacillati</taxon>
        <taxon>Cyanobacteriota</taxon>
        <taxon>Cyanophyceae</taxon>
        <taxon>Oscillatoriophycideae</taxon>
        <taxon>Oscillatoriales</taxon>
        <taxon>Sirenicapillariaceae</taxon>
        <taxon>Limnospira</taxon>
    </lineage>
</organism>
<gene>
    <name evidence="2" type="ORF">AmaxDRAFT_5007</name>
</gene>
<dbReference type="EMBL" id="ABYK01000062">
    <property type="protein sequence ID" value="EDZ92214.1"/>
    <property type="molecule type" value="Genomic_DNA"/>
</dbReference>
<dbReference type="Proteomes" id="UP000004061">
    <property type="component" value="Unassembled WGS sequence"/>
</dbReference>
<dbReference type="SUPFAM" id="SSF160369">
    <property type="entry name" value="Ribosomal protein L10-like"/>
    <property type="match status" value="1"/>
</dbReference>
<keyword evidence="3" id="KW-1185">Reference proteome</keyword>
<accession>B5W8A7</accession>
<dbReference type="GO" id="GO:0005840">
    <property type="term" value="C:ribosome"/>
    <property type="evidence" value="ECO:0007669"/>
    <property type="project" value="UniProtKB-KW"/>
</dbReference>
<comment type="caution">
    <text evidence="2">The sequence shown here is derived from an EMBL/GenBank/DDBJ whole genome shotgun (WGS) entry which is preliminary data.</text>
</comment>
<comment type="similarity">
    <text evidence="1">Belongs to the universal ribosomal protein uL10 family.</text>
</comment>
<evidence type="ECO:0000313" key="2">
    <source>
        <dbReference type="EMBL" id="EDZ92214.1"/>
    </source>
</evidence>
<proteinExistence type="inferred from homology"/>
<evidence type="ECO:0000256" key="1">
    <source>
        <dbReference type="ARBA" id="ARBA00008889"/>
    </source>
</evidence>
<keyword evidence="2" id="KW-0689">Ribosomal protein</keyword>
<dbReference type="Gene3D" id="6.10.250.290">
    <property type="match status" value="1"/>
</dbReference>
<dbReference type="AlphaFoldDB" id="B5W8A7"/>
<sequence>MEGRALSPDEIKAITELPTKEELMARIAGAINSIPTKVAVGVNAVPTKLAVGIKEVPASLVRAIKAVSEKDDSQAA</sequence>
<evidence type="ECO:0000313" key="3">
    <source>
        <dbReference type="Proteomes" id="UP000004061"/>
    </source>
</evidence>
<dbReference type="InterPro" id="IPR043141">
    <property type="entry name" value="Ribosomal_uL10-like_sf"/>
</dbReference>
<reference evidence="2 3" key="1">
    <citation type="journal article" date="2011" name="Appl. Environ. Microbiol.">
        <title>Contribution of a Sodium Ion Gradient to Energy Conservation during Fermentation in the Cyanobacterium Arthrospira (Spirulina) maxima CS-328.</title>
        <authorList>
            <person name="Carrieri D."/>
            <person name="Ananyev G."/>
            <person name="Lenz O."/>
            <person name="Bryant D.A."/>
            <person name="Dismukes G.C."/>
        </authorList>
    </citation>
    <scope>NUCLEOTIDE SEQUENCE [LARGE SCALE GENOMIC DNA]</scope>
    <source>
        <strain evidence="2 3">CS-328</strain>
    </source>
</reference>
<protein>
    <submittedName>
        <fullName evidence="2">50S ribosomal protein L10</fullName>
    </submittedName>
</protein>